<accession>A0A2G8LM19</accession>
<dbReference type="STRING" id="307972.A0A2G8LM19"/>
<evidence type="ECO:0000256" key="1">
    <source>
        <dbReference type="SAM" id="MobiDB-lite"/>
    </source>
</evidence>
<dbReference type="AlphaFoldDB" id="A0A2G8LM19"/>
<protein>
    <submittedName>
        <fullName evidence="2">Putative coiled-coil domain-containing protein</fullName>
    </submittedName>
</protein>
<proteinExistence type="predicted"/>
<dbReference type="EMBL" id="MRZV01000036">
    <property type="protein sequence ID" value="PIK61284.1"/>
    <property type="molecule type" value="Genomic_DNA"/>
</dbReference>
<feature type="compositionally biased region" description="Basic and acidic residues" evidence="1">
    <location>
        <begin position="385"/>
        <end position="400"/>
    </location>
</feature>
<sequence length="699" mass="80258">MTSLTGRIPGDQMVGPSLYELEKTKYGSRQLEKQYEDILGPLSLFAPLPSEEVQEKEDIEEERPVTPIEESIKAPPSTFKQLAKLIRRRVAAKPGLEHLTQDEQKTLAGVIMGEVNCIWPDIRRQVDDPFLTPEENKELQRRITVHIVTVCQQIFHHYVEKAKDRMQQAQTWHGYSKTVEQEIRDMDQQMPPIQPKKALEFMPDVELMQSTLDDMDERTYHPEEIPEAVVVDEILYEEPEEEDSLQDEKSSIQICSEERKGNRLLRPDSLPELHQNVLLEELGMEKPSESERPSSSTQIRKKLWKEEEEVIATAMSTDQVLPVKAALQSPLTRDLQQLSVYTSMREKARDEPMKEEEDLPPLLQAVDESERGQTRRMMLQKKMKEMEAERTKKEEEERYKVTKPTHPQPATVTTKLRDKSVVRTSDVRVSERVQEGKVSLQLYKTVFNELTDEVDANTIKRMDSNLFRGQEINEVYNEIMKTLPTDHHDFDGDDFIELCADPKALYKTPLLAAANLTATRQGRVINSELSAINEPPWGEDRDVWCQSKHIAARKRTVPEETPYDFKRRIDGKDRGNQAEALVYCLFNLLYVGKRNNTLLALQTGADKLQQAETFDGEQSLPPTKDALIQHVKRCTNQAAIHSRALQQRIDALSPEGHGWKLENDDLIITWMTKPPDPDVLLQCVSSSCRVGKCLKGRCS</sequence>
<evidence type="ECO:0000313" key="3">
    <source>
        <dbReference type="Proteomes" id="UP000230750"/>
    </source>
</evidence>
<dbReference type="Proteomes" id="UP000230750">
    <property type="component" value="Unassembled WGS sequence"/>
</dbReference>
<name>A0A2G8LM19_STIJA</name>
<evidence type="ECO:0000313" key="2">
    <source>
        <dbReference type="EMBL" id="PIK61284.1"/>
    </source>
</evidence>
<dbReference type="PANTHER" id="PTHR16078:SF1">
    <property type="entry name" value="COILED-COIL DOMAIN-CONTAINING PROTEIN 87"/>
    <property type="match status" value="1"/>
</dbReference>
<organism evidence="2 3">
    <name type="scientific">Stichopus japonicus</name>
    <name type="common">Sea cucumber</name>
    <dbReference type="NCBI Taxonomy" id="307972"/>
    <lineage>
        <taxon>Eukaryota</taxon>
        <taxon>Metazoa</taxon>
        <taxon>Echinodermata</taxon>
        <taxon>Eleutherozoa</taxon>
        <taxon>Echinozoa</taxon>
        <taxon>Holothuroidea</taxon>
        <taxon>Aspidochirotacea</taxon>
        <taxon>Aspidochirotida</taxon>
        <taxon>Stichopodidae</taxon>
        <taxon>Apostichopus</taxon>
    </lineage>
</organism>
<comment type="caution">
    <text evidence="2">The sequence shown here is derived from an EMBL/GenBank/DDBJ whole genome shotgun (WGS) entry which is preliminary data.</text>
</comment>
<dbReference type="InterPro" id="IPR037383">
    <property type="entry name" value="CCDC87"/>
</dbReference>
<gene>
    <name evidence="2" type="ORF">BSL78_01775</name>
</gene>
<keyword evidence="3" id="KW-1185">Reference proteome</keyword>
<feature type="region of interest" description="Disordered" evidence="1">
    <location>
        <begin position="385"/>
        <end position="411"/>
    </location>
</feature>
<reference evidence="2 3" key="1">
    <citation type="journal article" date="2017" name="PLoS Biol.">
        <title>The sea cucumber genome provides insights into morphological evolution and visceral regeneration.</title>
        <authorList>
            <person name="Zhang X."/>
            <person name="Sun L."/>
            <person name="Yuan J."/>
            <person name="Sun Y."/>
            <person name="Gao Y."/>
            <person name="Zhang L."/>
            <person name="Li S."/>
            <person name="Dai H."/>
            <person name="Hamel J.F."/>
            <person name="Liu C."/>
            <person name="Yu Y."/>
            <person name="Liu S."/>
            <person name="Lin W."/>
            <person name="Guo K."/>
            <person name="Jin S."/>
            <person name="Xu P."/>
            <person name="Storey K.B."/>
            <person name="Huan P."/>
            <person name="Zhang T."/>
            <person name="Zhou Y."/>
            <person name="Zhang J."/>
            <person name="Lin C."/>
            <person name="Li X."/>
            <person name="Xing L."/>
            <person name="Huo D."/>
            <person name="Sun M."/>
            <person name="Wang L."/>
            <person name="Mercier A."/>
            <person name="Li F."/>
            <person name="Yang H."/>
            <person name="Xiang J."/>
        </authorList>
    </citation>
    <scope>NUCLEOTIDE SEQUENCE [LARGE SCALE GENOMIC DNA]</scope>
    <source>
        <strain evidence="2">Shaxun</strain>
        <tissue evidence="2">Muscle</tissue>
    </source>
</reference>
<dbReference type="PANTHER" id="PTHR16078">
    <property type="entry name" value="COILED-COIL DOMAIN-CONTAINING PROTEIN 87"/>
    <property type="match status" value="1"/>
</dbReference>
<dbReference type="OrthoDB" id="67750at2759"/>